<accession>A0A140E6L9</accession>
<dbReference type="InterPro" id="IPR050275">
    <property type="entry name" value="PGM_Phosphatase"/>
</dbReference>
<dbReference type="SUPFAM" id="SSF53254">
    <property type="entry name" value="Phosphoglycerate mutase-like"/>
    <property type="match status" value="1"/>
</dbReference>
<protein>
    <submittedName>
        <fullName evidence="1">Phosphoglycerate mutase</fullName>
    </submittedName>
</protein>
<evidence type="ECO:0000313" key="2">
    <source>
        <dbReference type="Proteomes" id="UP000030512"/>
    </source>
</evidence>
<dbReference type="Gene3D" id="3.40.50.1240">
    <property type="entry name" value="Phosphoglycerate mutase-like"/>
    <property type="match status" value="1"/>
</dbReference>
<dbReference type="Pfam" id="PF00300">
    <property type="entry name" value="His_Phos_1"/>
    <property type="match status" value="1"/>
</dbReference>
<sequence length="199" mass="22479">MNQPTIIDFLRHGEARGGSYYRGITDDPLTERGWRQMYSQCGEGQWDAVISSPLRRCRSFAAAWCEQQQLDLLIEPAWSEIDFGAWEGQSAEQISSRWPDALAAFYKDPVKFTPPSAESYQTFAARVRQGWENLLAGHGGRRVLVVTHAGVIRALFAEAFNLPVTQSFHIDLPHACLTRFTCFNDGNGRFVQLNFHKPG</sequence>
<name>A0A140E6L9_9GAMM</name>
<dbReference type="InterPro" id="IPR013078">
    <property type="entry name" value="His_Pase_superF_clade-1"/>
</dbReference>
<organism evidence="1 2">
    <name type="scientific">Methylomonas denitrificans</name>
    <dbReference type="NCBI Taxonomy" id="1538553"/>
    <lineage>
        <taxon>Bacteria</taxon>
        <taxon>Pseudomonadati</taxon>
        <taxon>Pseudomonadota</taxon>
        <taxon>Gammaproteobacteria</taxon>
        <taxon>Methylococcales</taxon>
        <taxon>Methylococcaceae</taxon>
        <taxon>Methylomonas</taxon>
    </lineage>
</organism>
<dbReference type="AlphaFoldDB" id="A0A140E6L9"/>
<dbReference type="KEGG" id="mdn:JT25_021585"/>
<dbReference type="GO" id="GO:0005737">
    <property type="term" value="C:cytoplasm"/>
    <property type="evidence" value="ECO:0007669"/>
    <property type="project" value="TreeGrafter"/>
</dbReference>
<dbReference type="EMBL" id="CP014476">
    <property type="protein sequence ID" value="AMK79043.1"/>
    <property type="molecule type" value="Genomic_DNA"/>
</dbReference>
<dbReference type="GO" id="GO:0016791">
    <property type="term" value="F:phosphatase activity"/>
    <property type="evidence" value="ECO:0007669"/>
    <property type="project" value="TreeGrafter"/>
</dbReference>
<dbReference type="Proteomes" id="UP000030512">
    <property type="component" value="Chromosome"/>
</dbReference>
<dbReference type="PANTHER" id="PTHR48100:SF1">
    <property type="entry name" value="HISTIDINE PHOSPHATASE FAMILY PROTEIN-RELATED"/>
    <property type="match status" value="1"/>
</dbReference>
<gene>
    <name evidence="1" type="ORF">JT25_021585</name>
</gene>
<dbReference type="CDD" id="cd07067">
    <property type="entry name" value="HP_PGM_like"/>
    <property type="match status" value="1"/>
</dbReference>
<dbReference type="PANTHER" id="PTHR48100">
    <property type="entry name" value="BROAD-SPECIFICITY PHOSPHATASE YOR283W-RELATED"/>
    <property type="match status" value="1"/>
</dbReference>
<dbReference type="RefSeq" id="WP_036278646.1">
    <property type="nucleotide sequence ID" value="NZ_CP014476.1"/>
</dbReference>
<dbReference type="PIRSF" id="PIRSF000709">
    <property type="entry name" value="6PFK_2-Ptase"/>
    <property type="match status" value="1"/>
</dbReference>
<keyword evidence="2" id="KW-1185">Reference proteome</keyword>
<evidence type="ECO:0000313" key="1">
    <source>
        <dbReference type="EMBL" id="AMK79043.1"/>
    </source>
</evidence>
<proteinExistence type="predicted"/>
<dbReference type="STRING" id="1538553.JT25_021585"/>
<dbReference type="InterPro" id="IPR029033">
    <property type="entry name" value="His_PPase_superfam"/>
</dbReference>
<dbReference type="OrthoDB" id="9783269at2"/>
<dbReference type="SMART" id="SM00855">
    <property type="entry name" value="PGAM"/>
    <property type="match status" value="1"/>
</dbReference>
<reference evidence="1 2" key="1">
    <citation type="journal article" date="2015" name="Environ. Microbiol.">
        <title>Methane oxidation coupled to nitrate reduction under hypoxia by the Gammaproteobacterium Methylomonas denitrificans, sp. nov. type strain FJG1.</title>
        <authorList>
            <person name="Kits K.D."/>
            <person name="Klotz M.G."/>
            <person name="Stein L.Y."/>
        </authorList>
    </citation>
    <scope>NUCLEOTIDE SEQUENCE [LARGE SCALE GENOMIC DNA]</scope>
    <source>
        <strain evidence="1 2">FJG1</strain>
    </source>
</reference>